<comment type="caution">
    <text evidence="6">The sequence shown here is derived from an EMBL/GenBank/DDBJ whole genome shotgun (WGS) entry which is preliminary data.</text>
</comment>
<keyword evidence="7" id="KW-1185">Reference proteome</keyword>
<gene>
    <name evidence="6" type="ORF">TRIATDRAFT_292965</name>
</gene>
<protein>
    <recommendedName>
        <fullName evidence="5">NACHT domain-containing protein</fullName>
    </recommendedName>
</protein>
<feature type="repeat" description="WD" evidence="3">
    <location>
        <begin position="1062"/>
        <end position="1103"/>
    </location>
</feature>
<dbReference type="Gene3D" id="3.40.50.300">
    <property type="entry name" value="P-loop containing nucleotide triphosphate hydrolases"/>
    <property type="match status" value="1"/>
</dbReference>
<dbReference type="PROSITE" id="PS00678">
    <property type="entry name" value="WD_REPEATS_1"/>
    <property type="match status" value="5"/>
</dbReference>
<dbReference type="Gene3D" id="2.130.10.10">
    <property type="entry name" value="YVTN repeat-like/Quinoprotein amine dehydrogenase"/>
    <property type="match status" value="4"/>
</dbReference>
<dbReference type="FunFam" id="3.40.50.300:FF:001638">
    <property type="entry name" value="NACHT and WD40 domain protein"/>
    <property type="match status" value="1"/>
</dbReference>
<dbReference type="PROSITE" id="PS50294">
    <property type="entry name" value="WD_REPEATS_REGION"/>
    <property type="match status" value="7"/>
</dbReference>
<evidence type="ECO:0000313" key="7">
    <source>
        <dbReference type="Proteomes" id="UP000005426"/>
    </source>
</evidence>
<dbReference type="eggNOG" id="KOG4155">
    <property type="taxonomic scope" value="Eukaryota"/>
</dbReference>
<evidence type="ECO:0000256" key="3">
    <source>
        <dbReference type="PROSITE-ProRule" id="PRU00221"/>
    </source>
</evidence>
<dbReference type="CDD" id="cd00200">
    <property type="entry name" value="WD40"/>
    <property type="match status" value="1"/>
</dbReference>
<feature type="repeat" description="WD" evidence="3">
    <location>
        <begin position="852"/>
        <end position="884"/>
    </location>
</feature>
<feature type="repeat" description="WD" evidence="3">
    <location>
        <begin position="925"/>
        <end position="966"/>
    </location>
</feature>
<evidence type="ECO:0000256" key="4">
    <source>
        <dbReference type="SAM" id="SignalP"/>
    </source>
</evidence>
<feature type="repeat" description="WD" evidence="3">
    <location>
        <begin position="802"/>
        <end position="843"/>
    </location>
</feature>
<dbReference type="OMA" id="KMWDASS"/>
<dbReference type="AlphaFoldDB" id="G9NWX9"/>
<organism evidence="6 7">
    <name type="scientific">Hypocrea atroviridis (strain ATCC 20476 / IMI 206040)</name>
    <name type="common">Trichoderma atroviride</name>
    <dbReference type="NCBI Taxonomy" id="452589"/>
    <lineage>
        <taxon>Eukaryota</taxon>
        <taxon>Fungi</taxon>
        <taxon>Dikarya</taxon>
        <taxon>Ascomycota</taxon>
        <taxon>Pezizomycotina</taxon>
        <taxon>Sordariomycetes</taxon>
        <taxon>Hypocreomycetidae</taxon>
        <taxon>Hypocreales</taxon>
        <taxon>Hypocreaceae</taxon>
        <taxon>Trichoderma</taxon>
    </lineage>
</organism>
<dbReference type="SMART" id="SM00320">
    <property type="entry name" value="WD40"/>
    <property type="match status" value="11"/>
</dbReference>
<proteinExistence type="predicted"/>
<dbReference type="OrthoDB" id="4896421at2759"/>
<name>G9NWX9_HYPAI</name>
<dbReference type="SUPFAM" id="SSF52540">
    <property type="entry name" value="P-loop containing nucleoside triphosphate hydrolases"/>
    <property type="match status" value="1"/>
</dbReference>
<dbReference type="PANTHER" id="PTHR19848:SF8">
    <property type="entry name" value="F-BOX AND WD REPEAT DOMAIN CONTAINING 7"/>
    <property type="match status" value="1"/>
</dbReference>
<feature type="repeat" description="WD" evidence="3">
    <location>
        <begin position="890"/>
        <end position="924"/>
    </location>
</feature>
<dbReference type="Pfam" id="PF00400">
    <property type="entry name" value="WD40"/>
    <property type="match status" value="8"/>
</dbReference>
<keyword evidence="2" id="KW-0677">Repeat</keyword>
<dbReference type="InterPro" id="IPR036322">
    <property type="entry name" value="WD40_repeat_dom_sf"/>
</dbReference>
<evidence type="ECO:0000256" key="2">
    <source>
        <dbReference type="ARBA" id="ARBA00022737"/>
    </source>
</evidence>
<reference evidence="6 7" key="1">
    <citation type="journal article" date="2011" name="Genome Biol.">
        <title>Comparative genome sequence analysis underscores mycoparasitism as the ancestral life style of Trichoderma.</title>
        <authorList>
            <person name="Kubicek C.P."/>
            <person name="Herrera-Estrella A."/>
            <person name="Seidl-Seiboth V."/>
            <person name="Martinez D.A."/>
            <person name="Druzhinina I.S."/>
            <person name="Thon M."/>
            <person name="Zeilinger S."/>
            <person name="Casas-Flores S."/>
            <person name="Horwitz B.A."/>
            <person name="Mukherjee P.K."/>
            <person name="Mukherjee M."/>
            <person name="Kredics L."/>
            <person name="Alcaraz L.D."/>
            <person name="Aerts A."/>
            <person name="Antal Z."/>
            <person name="Atanasova L."/>
            <person name="Cervantes-Badillo M.G."/>
            <person name="Challacombe J."/>
            <person name="Chertkov O."/>
            <person name="McCluskey K."/>
            <person name="Coulpier F."/>
            <person name="Deshpande N."/>
            <person name="von Doehren H."/>
            <person name="Ebbole D.J."/>
            <person name="Esquivel-Naranjo E.U."/>
            <person name="Fekete E."/>
            <person name="Flipphi M."/>
            <person name="Glaser F."/>
            <person name="Gomez-Rodriguez E.Y."/>
            <person name="Gruber S."/>
            <person name="Han C."/>
            <person name="Henrissat B."/>
            <person name="Hermosa R."/>
            <person name="Hernandez-Onate M."/>
            <person name="Karaffa L."/>
            <person name="Kosti I."/>
            <person name="Le Crom S."/>
            <person name="Lindquist E."/>
            <person name="Lucas S."/>
            <person name="Luebeck M."/>
            <person name="Luebeck P.S."/>
            <person name="Margeot A."/>
            <person name="Metz B."/>
            <person name="Misra M."/>
            <person name="Nevalainen H."/>
            <person name="Omann M."/>
            <person name="Packer N."/>
            <person name="Perrone G."/>
            <person name="Uresti-Rivera E.E."/>
            <person name="Salamov A."/>
            <person name="Schmoll M."/>
            <person name="Seiboth B."/>
            <person name="Shapiro H."/>
            <person name="Sukno S."/>
            <person name="Tamayo-Ramos J.A."/>
            <person name="Tisch D."/>
            <person name="Wiest A."/>
            <person name="Wilkinson H.H."/>
            <person name="Zhang M."/>
            <person name="Coutinho P.M."/>
            <person name="Kenerley C.M."/>
            <person name="Monte E."/>
            <person name="Baker S.E."/>
            <person name="Grigoriev I.V."/>
        </authorList>
    </citation>
    <scope>NUCLEOTIDE SEQUENCE [LARGE SCALE GENOMIC DNA]</scope>
    <source>
        <strain evidence="7">ATCC 20476 / IMI 206040</strain>
    </source>
</reference>
<dbReference type="InterPro" id="IPR001680">
    <property type="entry name" value="WD40_rpt"/>
</dbReference>
<evidence type="ECO:0000256" key="1">
    <source>
        <dbReference type="ARBA" id="ARBA00022574"/>
    </source>
</evidence>
<dbReference type="STRING" id="452589.G9NWX9"/>
<evidence type="ECO:0000259" key="5">
    <source>
        <dbReference type="PROSITE" id="PS50837"/>
    </source>
</evidence>
<dbReference type="SUPFAM" id="SSF50978">
    <property type="entry name" value="WD40 repeat-like"/>
    <property type="match status" value="2"/>
</dbReference>
<dbReference type="Proteomes" id="UP000005426">
    <property type="component" value="Unassembled WGS sequence"/>
</dbReference>
<feature type="chain" id="PRO_5003524881" description="NACHT domain-containing protein" evidence="4">
    <location>
        <begin position="29"/>
        <end position="1215"/>
    </location>
</feature>
<dbReference type="InterPro" id="IPR056884">
    <property type="entry name" value="NPHP3-like_N"/>
</dbReference>
<dbReference type="eggNOG" id="KOG0266">
    <property type="taxonomic scope" value="Eukaryota"/>
</dbReference>
<dbReference type="InterPro" id="IPR019775">
    <property type="entry name" value="WD40_repeat_CS"/>
</dbReference>
<dbReference type="SUPFAM" id="SSF69322">
    <property type="entry name" value="Tricorn protease domain 2"/>
    <property type="match status" value="1"/>
</dbReference>
<dbReference type="Pfam" id="PF24883">
    <property type="entry name" value="NPHP3_N"/>
    <property type="match status" value="1"/>
</dbReference>
<dbReference type="InterPro" id="IPR027417">
    <property type="entry name" value="P-loop_NTPase"/>
</dbReference>
<feature type="repeat" description="WD" evidence="3">
    <location>
        <begin position="762"/>
        <end position="802"/>
    </location>
</feature>
<dbReference type="InterPro" id="IPR020472">
    <property type="entry name" value="WD40_PAC1"/>
</dbReference>
<feature type="repeat" description="WD" evidence="3">
    <location>
        <begin position="632"/>
        <end position="672"/>
    </location>
</feature>
<keyword evidence="1 3" id="KW-0853">WD repeat</keyword>
<dbReference type="PROSITE" id="PS50082">
    <property type="entry name" value="WD_REPEATS_2"/>
    <property type="match status" value="8"/>
</dbReference>
<dbReference type="HOGENOM" id="CLU_000288_6_16_1"/>
<dbReference type="PROSITE" id="PS50837">
    <property type="entry name" value="NACHT"/>
    <property type="match status" value="1"/>
</dbReference>
<dbReference type="InterPro" id="IPR007111">
    <property type="entry name" value="NACHT_NTPase"/>
</dbReference>
<sequence length="1215" mass="137299">MPSYRKSSFCTLDFTLLIILRRLAICSSRGDVHNHWPKDQEGEKAQCLSDLRITDPRHDKLRIESTKGGLLEDSYGWIFEHGDFQQWHDNKDRPLLWIKGDPGKGKTMLLCGIINKLRNQRSPKTLITYFFCQAGDSRINSATAVLRGLIYLAIDEQPQLISHIQSKYKHGKKTMFEDINAWTVLSEILSDILNDTSLEQSFVIIDALDECATDLRNLLDFINTKSTLFPQVKWVVSSRNWPEIEESLNSSASQQTRLCLELNDKSITMAVDIYIKHQVERLKFRRKFSEEIQRTLLHELSTKSNNTFLWVSLVCQNLEKTTSLDILEKLDEFPSGLNSVYRRMIKQINDIDGIDAKHCFQTLGIILLVYRPITLVELGCLFKRNDGNPATAEFISNTIALCGSFLTIREGKVYIIHQSAKDYLIAAAFTDSQLSYANIHNIIFEQSIKAMSVILQRNMYNLDPLGIPISQIERPDPDPLEPIRYSCTHWANHLCDMYLSNDNLHYEKHNKQHQIARSFLLKHFLYWLEALGLIECTEDGVISIIRLESLLKVRNVSTQLTYRFLELVQDARRFIQQNRSITAYNPLQVYASALIFSPSSSIMRKLFETEEPKWLKVKPNVDYNWTPCLQTISGHDNVVGSVAFSAKGYLASASRNGKIKFWNATTGRERYTINNGHHTHCIAFSVDGRYLAAGFGTLSTNIWDVTTGKKQQTFRSESQTTRNYHGWVVSLAFSIDGRYLALGAAGGSIRIWDIVLSKEQILEGHTARIHSIAFSTRHHLASGSDDATVKIWDVTGKEHQTLEGHKYSVRSVAFSADGQYLASGSADVTIKIWNMTTGKEHQTLQGRSGFCSIAFSPNRYYLASGQSDHSVTIWQVTVGKERHIFDDYEINSVALSADGNYLASGSSDGVIRIWDTTTGEERRRLKGHSYSVTSVAFSVEGRYLASVYWDCTIEIWDAMTGKRQRSIRDASPGRYCSIFFSQDGCYLAFSMFNRDLAIWDVKMGKLHQTIETRGSDYSLLTFSADGRYLASAVDGTNLRAHGFNNMAIRIWEIEPGKERYILKGHSKWVTSIAFSPDNQYLASGSIDGAINVWDIITGAVLQITKKQTLILTSRVIPPATSSAKDECENRLIANSTKNGNDVGYGLSLDACWITWNGHAILWLPPEYRSLQTIVRPLSASTSSQSPMKDVLIALGSRSGRVVIMRMPGSGPYSML</sequence>
<dbReference type="PANTHER" id="PTHR19848">
    <property type="entry name" value="WD40 REPEAT PROTEIN"/>
    <property type="match status" value="1"/>
</dbReference>
<feature type="repeat" description="WD" evidence="3">
    <location>
        <begin position="721"/>
        <end position="754"/>
    </location>
</feature>
<evidence type="ECO:0000313" key="6">
    <source>
        <dbReference type="EMBL" id="EHK45465.1"/>
    </source>
</evidence>
<dbReference type="PRINTS" id="PR00320">
    <property type="entry name" value="GPROTEINBRPT"/>
</dbReference>
<feature type="domain" description="NACHT" evidence="5">
    <location>
        <begin position="94"/>
        <end position="248"/>
    </location>
</feature>
<feature type="signal peptide" evidence="4">
    <location>
        <begin position="1"/>
        <end position="28"/>
    </location>
</feature>
<dbReference type="InterPro" id="IPR015943">
    <property type="entry name" value="WD40/YVTN_repeat-like_dom_sf"/>
</dbReference>
<keyword evidence="4" id="KW-0732">Signal</keyword>
<dbReference type="EMBL" id="ABDG02000024">
    <property type="protein sequence ID" value="EHK45465.1"/>
    <property type="molecule type" value="Genomic_DNA"/>
</dbReference>
<accession>G9NWX9</accession>